<evidence type="ECO:0000313" key="3">
    <source>
        <dbReference type="EMBL" id="NBI05696.1"/>
    </source>
</evidence>
<proteinExistence type="inferred from homology"/>
<reference evidence="3 4" key="1">
    <citation type="submission" date="2018-08" db="EMBL/GenBank/DDBJ databases">
        <title>Murine metabolic-syndrome-specific gut microbial biobank.</title>
        <authorList>
            <person name="Liu C."/>
        </authorList>
    </citation>
    <scope>NUCLEOTIDE SEQUENCE [LARGE SCALE GENOMIC DNA]</scope>
    <source>
        <strain evidence="3 4">583</strain>
    </source>
</reference>
<evidence type="ECO:0000259" key="2">
    <source>
        <dbReference type="PROSITE" id="PS50164"/>
    </source>
</evidence>
<dbReference type="InterPro" id="IPR050190">
    <property type="entry name" value="UPF0213_domain"/>
</dbReference>
<comment type="similarity">
    <text evidence="1">Belongs to the UPF0213 family.</text>
</comment>
<dbReference type="OrthoDB" id="9807770at2"/>
<evidence type="ECO:0000313" key="4">
    <source>
        <dbReference type="Proteomes" id="UP000467132"/>
    </source>
</evidence>
<protein>
    <submittedName>
        <fullName evidence="3">GIY-YIG nuclease family protein</fullName>
    </submittedName>
</protein>
<dbReference type="Pfam" id="PF01541">
    <property type="entry name" value="GIY-YIG"/>
    <property type="match status" value="1"/>
</dbReference>
<name>A0A845QW10_9CLOT</name>
<accession>A0A845QW10</accession>
<evidence type="ECO:0000256" key="1">
    <source>
        <dbReference type="ARBA" id="ARBA00007435"/>
    </source>
</evidence>
<sequence length="89" mass="10758">MNYVYILRCSDDTLYTGWTVDIKNRLKVHNSGKGAKYTRGRLPVKLEYYEKYTTKKKATKREYEIKQFKKDKKEKLIKDFKVKNQIREG</sequence>
<dbReference type="PANTHER" id="PTHR34477:SF1">
    <property type="entry name" value="UPF0213 PROTEIN YHBQ"/>
    <property type="match status" value="1"/>
</dbReference>
<organism evidence="3 4">
    <name type="scientific">Senegalia massiliensis</name>
    <dbReference type="NCBI Taxonomy" id="1720316"/>
    <lineage>
        <taxon>Bacteria</taxon>
        <taxon>Bacillati</taxon>
        <taxon>Bacillota</taxon>
        <taxon>Clostridia</taxon>
        <taxon>Eubacteriales</taxon>
        <taxon>Clostridiaceae</taxon>
        <taxon>Senegalia</taxon>
    </lineage>
</organism>
<dbReference type="InterPro" id="IPR000305">
    <property type="entry name" value="GIY-YIG_endonuc"/>
</dbReference>
<keyword evidence="4" id="KW-1185">Reference proteome</keyword>
<dbReference type="SUPFAM" id="SSF82771">
    <property type="entry name" value="GIY-YIG endonuclease"/>
    <property type="match status" value="1"/>
</dbReference>
<dbReference type="Gene3D" id="3.40.1440.10">
    <property type="entry name" value="GIY-YIG endonuclease"/>
    <property type="match status" value="1"/>
</dbReference>
<dbReference type="EMBL" id="QXXA01000004">
    <property type="protein sequence ID" value="NBI05696.1"/>
    <property type="molecule type" value="Genomic_DNA"/>
</dbReference>
<dbReference type="PROSITE" id="PS50164">
    <property type="entry name" value="GIY_YIG"/>
    <property type="match status" value="1"/>
</dbReference>
<dbReference type="Proteomes" id="UP000467132">
    <property type="component" value="Unassembled WGS sequence"/>
</dbReference>
<feature type="domain" description="GIY-YIG" evidence="2">
    <location>
        <begin position="1"/>
        <end position="75"/>
    </location>
</feature>
<gene>
    <name evidence="3" type="ORF">D3Z33_02355</name>
</gene>
<dbReference type="RefSeq" id="WP_160196193.1">
    <property type="nucleotide sequence ID" value="NZ_QXXA01000004.1"/>
</dbReference>
<dbReference type="CDD" id="cd10456">
    <property type="entry name" value="GIY-YIG_UPF0213"/>
    <property type="match status" value="1"/>
</dbReference>
<dbReference type="PANTHER" id="PTHR34477">
    <property type="entry name" value="UPF0213 PROTEIN YHBQ"/>
    <property type="match status" value="1"/>
</dbReference>
<dbReference type="InterPro" id="IPR035901">
    <property type="entry name" value="GIY-YIG_endonuc_sf"/>
</dbReference>
<dbReference type="AlphaFoldDB" id="A0A845QW10"/>
<comment type="caution">
    <text evidence="3">The sequence shown here is derived from an EMBL/GenBank/DDBJ whole genome shotgun (WGS) entry which is preliminary data.</text>
</comment>